<evidence type="ECO:0000256" key="1">
    <source>
        <dbReference type="ARBA" id="ARBA00001946"/>
    </source>
</evidence>
<dbReference type="Gene3D" id="1.10.600.10">
    <property type="entry name" value="Farnesyl Diphosphate Synthase"/>
    <property type="match status" value="1"/>
</dbReference>
<keyword evidence="3 4" id="KW-0460">Magnesium</keyword>
<evidence type="ECO:0000313" key="5">
    <source>
        <dbReference type="EMBL" id="CAF9916174.1"/>
    </source>
</evidence>
<evidence type="ECO:0000256" key="4">
    <source>
        <dbReference type="RuleBase" id="RU366034"/>
    </source>
</evidence>
<evidence type="ECO:0000256" key="2">
    <source>
        <dbReference type="ARBA" id="ARBA00006333"/>
    </source>
</evidence>
<dbReference type="AlphaFoldDB" id="A0A8H3F142"/>
<name>A0A8H3F142_9LECA</name>
<dbReference type="PANTHER" id="PTHR35201:SF4">
    <property type="entry name" value="BETA-PINACENE SYNTHASE-RELATED"/>
    <property type="match status" value="1"/>
</dbReference>
<organism evidence="5 6">
    <name type="scientific">Imshaugia aleurites</name>
    <dbReference type="NCBI Taxonomy" id="172621"/>
    <lineage>
        <taxon>Eukaryota</taxon>
        <taxon>Fungi</taxon>
        <taxon>Dikarya</taxon>
        <taxon>Ascomycota</taxon>
        <taxon>Pezizomycotina</taxon>
        <taxon>Lecanoromycetes</taxon>
        <taxon>OSLEUM clade</taxon>
        <taxon>Lecanoromycetidae</taxon>
        <taxon>Lecanorales</taxon>
        <taxon>Lecanorineae</taxon>
        <taxon>Parmeliaceae</taxon>
        <taxon>Imshaugia</taxon>
    </lineage>
</organism>
<accession>A0A8H3F142</accession>
<keyword evidence="6" id="KW-1185">Reference proteome</keyword>
<keyword evidence="4" id="KW-0479">Metal-binding</keyword>
<dbReference type="PANTHER" id="PTHR35201">
    <property type="entry name" value="TERPENE SYNTHASE"/>
    <property type="match status" value="1"/>
</dbReference>
<dbReference type="InterPro" id="IPR034686">
    <property type="entry name" value="Terpene_cyclase-like_2"/>
</dbReference>
<reference evidence="5" key="1">
    <citation type="submission" date="2021-03" db="EMBL/GenBank/DDBJ databases">
        <authorList>
            <person name="Tagirdzhanova G."/>
        </authorList>
    </citation>
    <scope>NUCLEOTIDE SEQUENCE</scope>
</reference>
<evidence type="ECO:0000256" key="3">
    <source>
        <dbReference type="ARBA" id="ARBA00022842"/>
    </source>
</evidence>
<comment type="similarity">
    <text evidence="2 4">Belongs to the terpene synthase family.</text>
</comment>
<keyword evidence="4" id="KW-0456">Lyase</keyword>
<evidence type="ECO:0000313" key="6">
    <source>
        <dbReference type="Proteomes" id="UP000664534"/>
    </source>
</evidence>
<dbReference type="GO" id="GO:0010333">
    <property type="term" value="F:terpene synthase activity"/>
    <property type="evidence" value="ECO:0007669"/>
    <property type="project" value="InterPro"/>
</dbReference>
<dbReference type="SUPFAM" id="SSF48576">
    <property type="entry name" value="Terpenoid synthases"/>
    <property type="match status" value="1"/>
</dbReference>
<dbReference type="Pfam" id="PF19086">
    <property type="entry name" value="Terpene_syn_C_2"/>
    <property type="match status" value="1"/>
</dbReference>
<dbReference type="OrthoDB" id="2861623at2759"/>
<dbReference type="EMBL" id="CAJPDT010000016">
    <property type="protein sequence ID" value="CAF9916174.1"/>
    <property type="molecule type" value="Genomic_DNA"/>
</dbReference>
<proteinExistence type="inferred from homology"/>
<dbReference type="Proteomes" id="UP000664534">
    <property type="component" value="Unassembled WGS sequence"/>
</dbReference>
<comment type="cofactor">
    <cofactor evidence="1 4">
        <name>Mg(2+)</name>
        <dbReference type="ChEBI" id="CHEBI:18420"/>
    </cofactor>
</comment>
<dbReference type="GO" id="GO:0008299">
    <property type="term" value="P:isoprenoid biosynthetic process"/>
    <property type="evidence" value="ECO:0007669"/>
    <property type="project" value="UniProtKB-ARBA"/>
</dbReference>
<dbReference type="InterPro" id="IPR008949">
    <property type="entry name" value="Isoprenoid_synthase_dom_sf"/>
</dbReference>
<dbReference type="EC" id="4.2.3.-" evidence="4"/>
<protein>
    <recommendedName>
        <fullName evidence="4">Terpene synthase</fullName>
        <ecNumber evidence="4">4.2.3.-</ecNumber>
    </recommendedName>
</protein>
<comment type="caution">
    <text evidence="5">The sequence shown here is derived from an EMBL/GenBank/DDBJ whole genome shotgun (WGS) entry which is preliminary data.</text>
</comment>
<gene>
    <name evidence="5" type="ORF">IMSHALPRED_002999</name>
</gene>
<dbReference type="GO" id="GO:0046872">
    <property type="term" value="F:metal ion binding"/>
    <property type="evidence" value="ECO:0007669"/>
    <property type="project" value="UniProtKB-KW"/>
</dbReference>
<sequence length="373" mass="41913">MNDTYEPVRSPDYDYLLKSPESSVVVCEEPTQQPDLNERHELAKLLRGQQVRISDLHSILQGWPEAINIDLPALRIDVDKIMDNLFPPGKQRFKLKAADLGLFGAMWWPYASPERLRISTSLAMWLFVWDDEFDSLDFSDLGTKFEEAQAYRATSLQHIHMSLALDCPIPDGYKNATLSEIHASILESFTPIGLAMVKDCTLDQRRALMRELDFYIKMTELEQRVQLDGNLPSVASYMRRRMGSGAVGVLVAVHEYALGIRLPQPIINSPSMKSLWDETNVNICIINDIFSMKKEVALNLVDTLIPLLFIAHERNLQAAMDAAAGMLRDSVARFDLAAKALLAENAGDELVAADLAKFIDSCRYACTANLNFS</sequence>